<comment type="catalytic activity">
    <reaction evidence="13">
        <text>ATP + H2O = ADP + phosphate + H(+)</text>
        <dbReference type="Rhea" id="RHEA:13065"/>
        <dbReference type="ChEBI" id="CHEBI:15377"/>
        <dbReference type="ChEBI" id="CHEBI:15378"/>
        <dbReference type="ChEBI" id="CHEBI:30616"/>
        <dbReference type="ChEBI" id="CHEBI:43474"/>
        <dbReference type="ChEBI" id="CHEBI:456216"/>
        <dbReference type="EC" id="5.6.2.4"/>
    </reaction>
</comment>
<dbReference type="GO" id="GO:0000725">
    <property type="term" value="P:recombinational repair"/>
    <property type="evidence" value="ECO:0007669"/>
    <property type="project" value="TreeGrafter"/>
</dbReference>
<dbReference type="PANTHER" id="PTHR11070">
    <property type="entry name" value="UVRD / RECB / PCRA DNA HELICASE FAMILY MEMBER"/>
    <property type="match status" value="1"/>
</dbReference>
<dbReference type="SUPFAM" id="SSF52980">
    <property type="entry name" value="Restriction endonuclease-like"/>
    <property type="match status" value="1"/>
</dbReference>
<evidence type="ECO:0000256" key="1">
    <source>
        <dbReference type="ARBA" id="ARBA00022722"/>
    </source>
</evidence>
<reference evidence="17" key="2">
    <citation type="journal article" date="2021" name="PeerJ">
        <title>Extensive microbial diversity within the chicken gut microbiome revealed by metagenomics and culture.</title>
        <authorList>
            <person name="Gilroy R."/>
            <person name="Ravi A."/>
            <person name="Getino M."/>
            <person name="Pursley I."/>
            <person name="Horton D.L."/>
            <person name="Alikhan N.F."/>
            <person name="Baker D."/>
            <person name="Gharbi K."/>
            <person name="Hall N."/>
            <person name="Watson M."/>
            <person name="Adriaenssens E.M."/>
            <person name="Foster-Nyarko E."/>
            <person name="Jarju S."/>
            <person name="Secka A."/>
            <person name="Antonio M."/>
            <person name="Oren A."/>
            <person name="Chaudhuri R.R."/>
            <person name="La Ragione R."/>
            <person name="Hildebrand F."/>
            <person name="Pallen M.J."/>
        </authorList>
    </citation>
    <scope>NUCLEOTIDE SEQUENCE</scope>
    <source>
        <strain evidence="17">CHK197-8231</strain>
    </source>
</reference>
<feature type="domain" description="UvrD-like helicase C-terminal" evidence="16">
    <location>
        <begin position="461"/>
        <end position="751"/>
    </location>
</feature>
<keyword evidence="5 14" id="KW-0347">Helicase</keyword>
<dbReference type="Gene3D" id="3.40.50.300">
    <property type="entry name" value="P-loop containing nucleotide triphosphate hydrolases"/>
    <property type="match status" value="4"/>
</dbReference>
<evidence type="ECO:0000313" key="18">
    <source>
        <dbReference type="Proteomes" id="UP000824087"/>
    </source>
</evidence>
<dbReference type="Proteomes" id="UP000824087">
    <property type="component" value="Unassembled WGS sequence"/>
</dbReference>
<keyword evidence="8" id="KW-0238">DNA-binding</keyword>
<evidence type="ECO:0000256" key="8">
    <source>
        <dbReference type="ARBA" id="ARBA00023125"/>
    </source>
</evidence>
<dbReference type="AlphaFoldDB" id="A0A9D1HUA6"/>
<dbReference type="GO" id="GO:0004527">
    <property type="term" value="F:exonuclease activity"/>
    <property type="evidence" value="ECO:0007669"/>
    <property type="project" value="UniProtKB-KW"/>
</dbReference>
<evidence type="ECO:0000256" key="5">
    <source>
        <dbReference type="ARBA" id="ARBA00022806"/>
    </source>
</evidence>
<evidence type="ECO:0000256" key="9">
    <source>
        <dbReference type="ARBA" id="ARBA00023204"/>
    </source>
</evidence>
<keyword evidence="7 14" id="KW-0067">ATP-binding</keyword>
<keyword evidence="2 14" id="KW-0547">Nucleotide-binding</keyword>
<dbReference type="GO" id="GO:0003677">
    <property type="term" value="F:DNA binding"/>
    <property type="evidence" value="ECO:0007669"/>
    <property type="project" value="UniProtKB-KW"/>
</dbReference>
<evidence type="ECO:0000259" key="16">
    <source>
        <dbReference type="PROSITE" id="PS51217"/>
    </source>
</evidence>
<proteinExistence type="predicted"/>
<evidence type="ECO:0000256" key="12">
    <source>
        <dbReference type="ARBA" id="ARBA00034808"/>
    </source>
</evidence>
<dbReference type="EMBL" id="DVML01000017">
    <property type="protein sequence ID" value="HIU22529.1"/>
    <property type="molecule type" value="Genomic_DNA"/>
</dbReference>
<keyword evidence="3" id="KW-0227">DNA damage</keyword>
<evidence type="ECO:0000256" key="14">
    <source>
        <dbReference type="PROSITE-ProRule" id="PRU00560"/>
    </source>
</evidence>
<dbReference type="GO" id="GO:0043138">
    <property type="term" value="F:3'-5' DNA helicase activity"/>
    <property type="evidence" value="ECO:0007669"/>
    <property type="project" value="UniProtKB-EC"/>
</dbReference>
<comment type="catalytic activity">
    <reaction evidence="11">
        <text>Couples ATP hydrolysis with the unwinding of duplex DNA by translocating in the 3'-5' direction.</text>
        <dbReference type="EC" id="5.6.2.4"/>
    </reaction>
</comment>
<reference evidence="17" key="1">
    <citation type="submission" date="2020-10" db="EMBL/GenBank/DDBJ databases">
        <authorList>
            <person name="Gilroy R."/>
        </authorList>
    </citation>
    <scope>NUCLEOTIDE SEQUENCE</scope>
    <source>
        <strain evidence="17">CHK197-8231</strain>
    </source>
</reference>
<dbReference type="InterPro" id="IPR011335">
    <property type="entry name" value="Restrct_endonuc-II-like"/>
</dbReference>
<gene>
    <name evidence="17" type="ORF">IAD49_02985</name>
</gene>
<dbReference type="Pfam" id="PF13361">
    <property type="entry name" value="UvrD_C"/>
    <property type="match status" value="1"/>
</dbReference>
<evidence type="ECO:0000256" key="13">
    <source>
        <dbReference type="ARBA" id="ARBA00048988"/>
    </source>
</evidence>
<organism evidence="17 18">
    <name type="scientific">Candidatus Fimihabitans intestinipullorum</name>
    <dbReference type="NCBI Taxonomy" id="2840820"/>
    <lineage>
        <taxon>Bacteria</taxon>
        <taxon>Bacillati</taxon>
        <taxon>Mycoplasmatota</taxon>
        <taxon>Mycoplasmatota incertae sedis</taxon>
        <taxon>Candidatus Fimihabitans</taxon>
    </lineage>
</organism>
<protein>
    <recommendedName>
        <fullName evidence="12">DNA 3'-5' helicase</fullName>
        <ecNumber evidence="12">5.6.2.4</ecNumber>
    </recommendedName>
</protein>
<dbReference type="Pfam" id="PF00580">
    <property type="entry name" value="UvrD-helicase"/>
    <property type="match status" value="1"/>
</dbReference>
<keyword evidence="9" id="KW-0234">DNA repair</keyword>
<accession>A0A9D1HUA6</accession>
<dbReference type="InterPro" id="IPR011604">
    <property type="entry name" value="PDDEXK-like_dom_sf"/>
</dbReference>
<evidence type="ECO:0000259" key="15">
    <source>
        <dbReference type="PROSITE" id="PS51198"/>
    </source>
</evidence>
<dbReference type="EC" id="5.6.2.4" evidence="12"/>
<dbReference type="InterPro" id="IPR027417">
    <property type="entry name" value="P-loop_NTPase"/>
</dbReference>
<name>A0A9D1HUA6_9BACT</name>
<dbReference type="GO" id="GO:0005829">
    <property type="term" value="C:cytosol"/>
    <property type="evidence" value="ECO:0007669"/>
    <property type="project" value="TreeGrafter"/>
</dbReference>
<dbReference type="GO" id="GO:0005524">
    <property type="term" value="F:ATP binding"/>
    <property type="evidence" value="ECO:0007669"/>
    <property type="project" value="UniProtKB-UniRule"/>
</dbReference>
<evidence type="ECO:0000256" key="6">
    <source>
        <dbReference type="ARBA" id="ARBA00022839"/>
    </source>
</evidence>
<dbReference type="InterPro" id="IPR000212">
    <property type="entry name" value="DNA_helicase_UvrD/REP"/>
</dbReference>
<keyword evidence="6" id="KW-0269">Exonuclease</keyword>
<dbReference type="PROSITE" id="PS51217">
    <property type="entry name" value="UVRD_HELICASE_CTER"/>
    <property type="match status" value="1"/>
</dbReference>
<comment type="caution">
    <text evidence="17">The sequence shown here is derived from an EMBL/GenBank/DDBJ whole genome shotgun (WGS) entry which is preliminary data.</text>
</comment>
<dbReference type="PROSITE" id="PS51198">
    <property type="entry name" value="UVRD_HELICASE_ATP_BIND"/>
    <property type="match status" value="1"/>
</dbReference>
<feature type="domain" description="UvrD-like helicase ATP-binding" evidence="15">
    <location>
        <begin position="1"/>
        <end position="440"/>
    </location>
</feature>
<evidence type="ECO:0000256" key="11">
    <source>
        <dbReference type="ARBA" id="ARBA00034617"/>
    </source>
</evidence>
<evidence type="ECO:0000256" key="2">
    <source>
        <dbReference type="ARBA" id="ARBA00022741"/>
    </source>
</evidence>
<dbReference type="PANTHER" id="PTHR11070:SF48">
    <property type="entry name" value="ATP-DEPENDENT HELICASE_NUCLEASE SUBUNIT A"/>
    <property type="match status" value="1"/>
</dbReference>
<evidence type="ECO:0000313" key="17">
    <source>
        <dbReference type="EMBL" id="HIU22529.1"/>
    </source>
</evidence>
<dbReference type="Gene3D" id="3.90.320.10">
    <property type="match status" value="1"/>
</dbReference>
<dbReference type="InterPro" id="IPR014017">
    <property type="entry name" value="DNA_helicase_UvrD-like_C"/>
</dbReference>
<keyword evidence="4 14" id="KW-0378">Hydrolase</keyword>
<keyword evidence="10" id="KW-0413">Isomerase</keyword>
<dbReference type="GO" id="GO:0033202">
    <property type="term" value="C:DNA helicase complex"/>
    <property type="evidence" value="ECO:0007669"/>
    <property type="project" value="TreeGrafter"/>
</dbReference>
<sequence>MHFTEEQQQAIYETGHNIIVSAGAGSGKTAVLTERIIEKLKSGISLSELVVLTFTNAAAFEMKERVRKKLVKEVEAGNVALASQLDLLDTADICTFDSYSLALVKKYHYLLGLEKDVNICDSVMIESKKKELMDDVFRELFEEEDPCFLAFMDTFTLKSDQKMQTAMLSMYRKLETIQKKDEFLDTYESTHYNPSFEEKLIHDYTKVILREKDSMLRILEQMEDVIYNEVLRDWYEKLYTILEPLEHVNTYDEIVALLPKSLPSMTTSKKVEDEEKEEVKKYYDPLKKYYQAIKELCDYESAQSMIDEYRSTKESAKAVIKILKRFEEKLMALKKKYQVFEFSDITRFGVILFEKYPDIRKQYQSKIKEIMIDEYQDTNDIGDYFISLIANNNVYMVGDVKQSIYSFRNANPSLFMEKYKSYQDPNVGCKIDLMKNFRSRREVLSSINFLFERWMNERLGGVNYTEGHEMIFGNTSYEEKGACEVDHQLEVLDYAYLDRSYRKEEIEAFLIASDIAKKIKEHYPVFDMKEGKIRDLEYRDITILMDRKTNFDLYKKIFTYLQIPMNIHKEDGFVISDEIFVLHSILTILTCMQKKDYNSTTFRHHVMGLLRSFLFSYQDEEIFSLFLDAKEKNVSFYQAWKERESLVEALSNIREVYQLLPTLSLEQLLRKILETFHFYEKLMTKTDVALTHAKMEYCLNLAQSLEKLGYDLPQFTDYFKTAYEEKIDVQFQMGKETQNAVQLMTIHKSKGLEFPLCYYSGLYKTFSKEDFKDRYLLNQTYGFVLPVWKEGLKDTILKTLVKEEYYEKDISEKIRLFYVATTRAKEKMIMVAPLQDYEQEIDDTTDANKLRYRSFLDMLISIKNALKPYCRSVSLDDTACTHDYDKIPTIERKEEITSPFTYFHYEEKKEERQRGRYSKKSTLPDLKERDMMEKGTEFHRLLELIDWNNREAFYQEHHIDGSITKLIEEFFQVAFLKDIQPIEIYREYEFTDEGRHGMIDLLIETENTFLIVDYKLKNIDSKSYDDQLNGYRTYLKKITNKEIKCYLYSIIDGIYREIK</sequence>
<dbReference type="SUPFAM" id="SSF52540">
    <property type="entry name" value="P-loop containing nucleoside triphosphate hydrolases"/>
    <property type="match status" value="1"/>
</dbReference>
<evidence type="ECO:0000256" key="3">
    <source>
        <dbReference type="ARBA" id="ARBA00022763"/>
    </source>
</evidence>
<evidence type="ECO:0000256" key="7">
    <source>
        <dbReference type="ARBA" id="ARBA00022840"/>
    </source>
</evidence>
<evidence type="ECO:0000256" key="4">
    <source>
        <dbReference type="ARBA" id="ARBA00022801"/>
    </source>
</evidence>
<keyword evidence="1" id="KW-0540">Nuclease</keyword>
<feature type="binding site" evidence="14">
    <location>
        <begin position="22"/>
        <end position="29"/>
    </location>
    <ligand>
        <name>ATP</name>
        <dbReference type="ChEBI" id="CHEBI:30616"/>
    </ligand>
</feature>
<dbReference type="InterPro" id="IPR014016">
    <property type="entry name" value="UvrD-like_ATP-bd"/>
</dbReference>
<evidence type="ECO:0000256" key="10">
    <source>
        <dbReference type="ARBA" id="ARBA00023235"/>
    </source>
</evidence>